<dbReference type="InterPro" id="IPR044925">
    <property type="entry name" value="His-Me_finger_sf"/>
</dbReference>
<evidence type="ECO:0000313" key="1">
    <source>
        <dbReference type="EMBL" id="AVH55638.1"/>
    </source>
</evidence>
<dbReference type="Gene3D" id="3.40.1800.10">
    <property type="entry name" value="His-Me finger endonucleases"/>
    <property type="match status" value="1"/>
</dbReference>
<organism evidence="1 2">
    <name type="scientific">Streptomyces dengpaensis</name>
    <dbReference type="NCBI Taxonomy" id="2049881"/>
    <lineage>
        <taxon>Bacteria</taxon>
        <taxon>Bacillati</taxon>
        <taxon>Actinomycetota</taxon>
        <taxon>Actinomycetes</taxon>
        <taxon>Kitasatosporales</taxon>
        <taxon>Streptomycetaceae</taxon>
        <taxon>Streptomyces</taxon>
    </lineage>
</organism>
<accession>A0ABN5HX31</accession>
<gene>
    <name evidence="1" type="ORF">C4B68_07420</name>
</gene>
<protein>
    <recommendedName>
        <fullName evidence="3">Recombination endonuclease VII</fullName>
    </recommendedName>
</protein>
<sequence length="263" mass="28935">MPSGTMPLMPTLDDLPPYRRAKLLWDFAHFGVWGVDQKVREAVGKPCHVNGPVPDPPRVAVLGDDGRFHLMSGDQMHCSKKPFDQGWEHRQYCSWSASDTGTAPVGDPGQSQTLDHRWFVNAEGEGVPLESVSAEQHCAGGGYGGFHFWPPPPAKTAVVRRLRAALVEALGPDCHLCGALPGAMVDHDYSTGMVRGLLCRLCNRTVEECPHVDGCPKAEYMNNPPAAHLALAYPPYLAYEPKESTRKRKIELLGFDPLAEWRS</sequence>
<name>A0ABN5HX31_9ACTN</name>
<evidence type="ECO:0008006" key="3">
    <source>
        <dbReference type="Google" id="ProtNLM"/>
    </source>
</evidence>
<proteinExistence type="predicted"/>
<dbReference type="InterPro" id="IPR038563">
    <property type="entry name" value="Endonuclease_7_sf"/>
</dbReference>
<dbReference type="Pfam" id="PF02945">
    <property type="entry name" value="Endonuclease_7"/>
    <property type="match status" value="1"/>
</dbReference>
<dbReference type="Proteomes" id="UP000238413">
    <property type="component" value="Chromosome"/>
</dbReference>
<dbReference type="SUPFAM" id="SSF54060">
    <property type="entry name" value="His-Me finger endonucleases"/>
    <property type="match status" value="1"/>
</dbReference>
<reference evidence="1 2" key="1">
    <citation type="submission" date="2018-02" db="EMBL/GenBank/DDBJ databases">
        <title>Complete genome sequence of Streptomyces dengpaensis, the producer of angucyclines.</title>
        <authorList>
            <person name="Yumei L."/>
        </authorList>
    </citation>
    <scope>NUCLEOTIDE SEQUENCE [LARGE SCALE GENOMIC DNA]</scope>
    <source>
        <strain evidence="1 2">XZHG99</strain>
    </source>
</reference>
<dbReference type="EMBL" id="CP026652">
    <property type="protein sequence ID" value="AVH55638.1"/>
    <property type="molecule type" value="Genomic_DNA"/>
</dbReference>
<dbReference type="InterPro" id="IPR004211">
    <property type="entry name" value="Endonuclease_7"/>
</dbReference>
<keyword evidence="2" id="KW-1185">Reference proteome</keyword>
<evidence type="ECO:0000313" key="2">
    <source>
        <dbReference type="Proteomes" id="UP000238413"/>
    </source>
</evidence>